<evidence type="ECO:0000313" key="2">
    <source>
        <dbReference type="Proteomes" id="UP000094578"/>
    </source>
</evidence>
<comment type="caution">
    <text evidence="1">The sequence shown here is derived from an EMBL/GenBank/DDBJ whole genome shotgun (WGS) entry which is preliminary data.</text>
</comment>
<dbReference type="PANTHER" id="PTHR30348:SF13">
    <property type="entry name" value="UPF0759 PROTEIN YUNF"/>
    <property type="match status" value="1"/>
</dbReference>
<dbReference type="SUPFAM" id="SSF117396">
    <property type="entry name" value="TM1631-like"/>
    <property type="match status" value="1"/>
</dbReference>
<dbReference type="Gene3D" id="3.20.20.410">
    <property type="entry name" value="Protein of unknown function UPF0759"/>
    <property type="match status" value="1"/>
</dbReference>
<accession>A0A1E3L5U1</accession>
<organism evidence="1 2">
    <name type="scientific">Paenibacillus nuruki</name>
    <dbReference type="NCBI Taxonomy" id="1886670"/>
    <lineage>
        <taxon>Bacteria</taxon>
        <taxon>Bacillati</taxon>
        <taxon>Bacillota</taxon>
        <taxon>Bacilli</taxon>
        <taxon>Bacillales</taxon>
        <taxon>Paenibacillaceae</taxon>
        <taxon>Paenibacillus</taxon>
    </lineage>
</organism>
<dbReference type="InterPro" id="IPR036520">
    <property type="entry name" value="UPF0759_sf"/>
</dbReference>
<gene>
    <name evidence="1" type="ORF">PTI45_01639</name>
</gene>
<name>A0A1E3L5U1_9BACL</name>
<dbReference type="PATRIC" id="fig|1886670.3.peg.1668"/>
<dbReference type="RefSeq" id="WP_069327069.1">
    <property type="nucleotide sequence ID" value="NZ_MDER01000032.1"/>
</dbReference>
<dbReference type="STRING" id="1886670.PTI45_01639"/>
<sequence length="293" mass="34149">MITVGLTGWGDHDSLYLTKEANKNKLPTYSSLFRTVEVDSSFYAIQSRRNMEKWTEETPGSFRFLVKAFQGMTGHSRGKIPFDSEAEMFEAFRLSISTMDQAGKLMAALFQFPPWFDCNRENVKTLRHIRELMGDYPCALEFRHQSWYTPEMRDKTIQFMRKENWIHSICDEPQAGIGSVPIVEEVTDRQLTVVRMHGRNESGWNSSGQPNWREVRYLYRYNEAELQEWAQRLQRLEQQSEEVCVIFNNNSGGDAADNARQLMAMLGQEVPTIPEEKKVDMEQIDLFDWSGQE</sequence>
<dbReference type="Proteomes" id="UP000094578">
    <property type="component" value="Unassembled WGS sequence"/>
</dbReference>
<proteinExistence type="predicted"/>
<dbReference type="Pfam" id="PF01904">
    <property type="entry name" value="DUF72"/>
    <property type="match status" value="1"/>
</dbReference>
<keyword evidence="2" id="KW-1185">Reference proteome</keyword>
<dbReference type="EMBL" id="MDER01000032">
    <property type="protein sequence ID" value="ODP29128.1"/>
    <property type="molecule type" value="Genomic_DNA"/>
</dbReference>
<dbReference type="InterPro" id="IPR002763">
    <property type="entry name" value="DUF72"/>
</dbReference>
<evidence type="ECO:0000313" key="1">
    <source>
        <dbReference type="EMBL" id="ODP29128.1"/>
    </source>
</evidence>
<dbReference type="PANTHER" id="PTHR30348">
    <property type="entry name" value="UNCHARACTERIZED PROTEIN YECE"/>
    <property type="match status" value="1"/>
</dbReference>
<protein>
    <submittedName>
        <fullName evidence="1">UPF0759 protein YunF</fullName>
    </submittedName>
</protein>
<dbReference type="AlphaFoldDB" id="A0A1E3L5U1"/>
<reference evidence="1 2" key="1">
    <citation type="submission" date="2016-08" db="EMBL/GenBank/DDBJ databases">
        <title>Genome sequencing of Paenibacillus sp. TI45-13ar, isolated from Korean traditional nuruk.</title>
        <authorList>
            <person name="Kim S.-J."/>
        </authorList>
    </citation>
    <scope>NUCLEOTIDE SEQUENCE [LARGE SCALE GENOMIC DNA]</scope>
    <source>
        <strain evidence="1 2">TI45-13ar</strain>
    </source>
</reference>